<keyword evidence="3" id="KW-1185">Reference proteome</keyword>
<dbReference type="AlphaFoldDB" id="A0A9D3T208"/>
<organism evidence="2 3">
    <name type="scientific">Megalops atlanticus</name>
    <name type="common">Tarpon</name>
    <name type="synonym">Clupea gigantea</name>
    <dbReference type="NCBI Taxonomy" id="7932"/>
    <lineage>
        <taxon>Eukaryota</taxon>
        <taxon>Metazoa</taxon>
        <taxon>Chordata</taxon>
        <taxon>Craniata</taxon>
        <taxon>Vertebrata</taxon>
        <taxon>Euteleostomi</taxon>
        <taxon>Actinopterygii</taxon>
        <taxon>Neopterygii</taxon>
        <taxon>Teleostei</taxon>
        <taxon>Elopiformes</taxon>
        <taxon>Megalopidae</taxon>
        <taxon>Megalops</taxon>
    </lineage>
</organism>
<comment type="caution">
    <text evidence="2">The sequence shown here is derived from an EMBL/GenBank/DDBJ whole genome shotgun (WGS) entry which is preliminary data.</text>
</comment>
<feature type="region of interest" description="Disordered" evidence="1">
    <location>
        <begin position="27"/>
        <end position="47"/>
    </location>
</feature>
<dbReference type="Proteomes" id="UP001046870">
    <property type="component" value="Chromosome 12"/>
</dbReference>
<evidence type="ECO:0000256" key="1">
    <source>
        <dbReference type="SAM" id="MobiDB-lite"/>
    </source>
</evidence>
<accession>A0A9D3T208</accession>
<sequence length="75" mass="8015">MKQRDVGSAECAVPQPPALLRRCRIQGEESPLRRPSPPPPASASVRSGPGCLCPALLRTHARVCVSQLIPDRSSC</sequence>
<name>A0A9D3T208_MEGAT</name>
<protein>
    <submittedName>
        <fullName evidence="2">Uncharacterized protein</fullName>
    </submittedName>
</protein>
<gene>
    <name evidence="2" type="ORF">MATL_G00147600</name>
</gene>
<evidence type="ECO:0000313" key="3">
    <source>
        <dbReference type="Proteomes" id="UP001046870"/>
    </source>
</evidence>
<dbReference type="EMBL" id="JAFDVH010000012">
    <property type="protein sequence ID" value="KAG7466937.1"/>
    <property type="molecule type" value="Genomic_DNA"/>
</dbReference>
<reference evidence="2" key="1">
    <citation type="submission" date="2021-01" db="EMBL/GenBank/DDBJ databases">
        <authorList>
            <person name="Zahm M."/>
            <person name="Roques C."/>
            <person name="Cabau C."/>
            <person name="Klopp C."/>
            <person name="Donnadieu C."/>
            <person name="Jouanno E."/>
            <person name="Lampietro C."/>
            <person name="Louis A."/>
            <person name="Herpin A."/>
            <person name="Echchiki A."/>
            <person name="Berthelot C."/>
            <person name="Parey E."/>
            <person name="Roest-Crollius H."/>
            <person name="Braasch I."/>
            <person name="Postlethwait J."/>
            <person name="Bobe J."/>
            <person name="Montfort J."/>
            <person name="Bouchez O."/>
            <person name="Begum T."/>
            <person name="Mejri S."/>
            <person name="Adams A."/>
            <person name="Chen W.-J."/>
            <person name="Guiguen Y."/>
        </authorList>
    </citation>
    <scope>NUCLEOTIDE SEQUENCE</scope>
    <source>
        <strain evidence="2">YG-15Mar2019-1</strain>
        <tissue evidence="2">Brain</tissue>
    </source>
</reference>
<evidence type="ECO:0000313" key="2">
    <source>
        <dbReference type="EMBL" id="KAG7466937.1"/>
    </source>
</evidence>
<proteinExistence type="predicted"/>